<accession>A0A0J7XRV9</accession>
<keyword evidence="1" id="KW-0732">Signal</keyword>
<dbReference type="Proteomes" id="UP000052268">
    <property type="component" value="Unassembled WGS sequence"/>
</dbReference>
<dbReference type="PROSITE" id="PS51257">
    <property type="entry name" value="PROKAR_LIPOPROTEIN"/>
    <property type="match status" value="1"/>
</dbReference>
<evidence type="ECO:0000313" key="3">
    <source>
        <dbReference type="Proteomes" id="UP000052268"/>
    </source>
</evidence>
<evidence type="ECO:0000256" key="1">
    <source>
        <dbReference type="SAM" id="SignalP"/>
    </source>
</evidence>
<protein>
    <recommendedName>
        <fullName evidence="4">Lipoprotein</fullName>
    </recommendedName>
</protein>
<gene>
    <name evidence="2" type="ORF">V474_22055</name>
</gene>
<feature type="chain" id="PRO_5005291843" description="Lipoprotein" evidence="1">
    <location>
        <begin position="21"/>
        <end position="185"/>
    </location>
</feature>
<organism evidence="2 3">
    <name type="scientific">Novosphingobium barchaimii LL02</name>
    <dbReference type="NCBI Taxonomy" id="1114963"/>
    <lineage>
        <taxon>Bacteria</taxon>
        <taxon>Pseudomonadati</taxon>
        <taxon>Pseudomonadota</taxon>
        <taxon>Alphaproteobacteria</taxon>
        <taxon>Sphingomonadales</taxon>
        <taxon>Sphingomonadaceae</taxon>
        <taxon>Novosphingobium</taxon>
    </lineage>
</organism>
<keyword evidence="3" id="KW-1185">Reference proteome</keyword>
<feature type="signal peptide" evidence="1">
    <location>
        <begin position="1"/>
        <end position="20"/>
    </location>
</feature>
<evidence type="ECO:0008006" key="4">
    <source>
        <dbReference type="Google" id="ProtNLM"/>
    </source>
</evidence>
<dbReference type="AlphaFoldDB" id="A0A0J7XRV9"/>
<sequence>MRIKAALAIALCGTALMLAACDNTGDAPTGTASVAAGSGTPGAVVEDGPVADASGGAGVAAASTLDMGALAERRDPERLLRYYVSAIRVGDWANGAKAWSLDAEMTPAKLEAEFGGKAGPKLAVGKGDMEGAAGSLYYEAPLVVDFGDGRPSKRGTIVLRRVNDVPGASGEQLNWRIERTSTLTQ</sequence>
<comment type="caution">
    <text evidence="2">The sequence shown here is derived from an EMBL/GenBank/DDBJ whole genome shotgun (WGS) entry which is preliminary data.</text>
</comment>
<dbReference type="PATRIC" id="fig|1114963.3.peg.3253"/>
<dbReference type="EMBL" id="JACU01000006">
    <property type="protein sequence ID" value="KMS54412.1"/>
    <property type="molecule type" value="Genomic_DNA"/>
</dbReference>
<dbReference type="OrthoDB" id="485556at2"/>
<proteinExistence type="predicted"/>
<dbReference type="RefSeq" id="WP_059152375.1">
    <property type="nucleotide sequence ID" value="NZ_KQ130455.1"/>
</dbReference>
<reference evidence="2 3" key="1">
    <citation type="journal article" date="2015" name="G3 (Bethesda)">
        <title>Insights into Ongoing Evolution of the Hexachlorocyclohexane Catabolic Pathway from Comparative Genomics of Ten Sphingomonadaceae Strains.</title>
        <authorList>
            <person name="Pearce S.L."/>
            <person name="Oakeshott J.G."/>
            <person name="Pandey G."/>
        </authorList>
    </citation>
    <scope>NUCLEOTIDE SEQUENCE [LARGE SCALE GENOMIC DNA]</scope>
    <source>
        <strain evidence="2 3">LL02</strain>
    </source>
</reference>
<evidence type="ECO:0000313" key="2">
    <source>
        <dbReference type="EMBL" id="KMS54412.1"/>
    </source>
</evidence>
<name>A0A0J7XRV9_9SPHN</name>